<gene>
    <name evidence="1" type="ORF">DC3_11540</name>
</gene>
<dbReference type="AlphaFoldDB" id="A0A511MY78"/>
<reference evidence="1 2" key="1">
    <citation type="submission" date="2019-07" db="EMBL/GenBank/DDBJ databases">
        <title>Whole genome shotgun sequence of Deinococcus cellulosilyticus NBRC 106333.</title>
        <authorList>
            <person name="Hosoyama A."/>
            <person name="Uohara A."/>
            <person name="Ohji S."/>
            <person name="Ichikawa N."/>
        </authorList>
    </citation>
    <scope>NUCLEOTIDE SEQUENCE [LARGE SCALE GENOMIC DNA]</scope>
    <source>
        <strain evidence="1 2">NBRC 106333</strain>
    </source>
</reference>
<organism evidence="1 2">
    <name type="scientific">Deinococcus cellulosilyticus (strain DSM 18568 / NBRC 106333 / KACC 11606 / 5516J-15)</name>
    <dbReference type="NCBI Taxonomy" id="1223518"/>
    <lineage>
        <taxon>Bacteria</taxon>
        <taxon>Thermotogati</taxon>
        <taxon>Deinococcota</taxon>
        <taxon>Deinococci</taxon>
        <taxon>Deinococcales</taxon>
        <taxon>Deinococcaceae</taxon>
        <taxon>Deinococcus</taxon>
    </lineage>
</organism>
<comment type="caution">
    <text evidence="1">The sequence shown here is derived from an EMBL/GenBank/DDBJ whole genome shotgun (WGS) entry which is preliminary data.</text>
</comment>
<keyword evidence="2" id="KW-1185">Reference proteome</keyword>
<sequence length="235" mass="27188">MRPTPAMGLLVPHSFIRNGIKNLSESPPGFTGWEFQDQSATSSPGDLNIILIFQFNKVSGIIRLVADYYDFMYENTNLAFLWLETAKDSKRTPQVLEEGYYEAFRYILDALQVKLGFMAYNQEAFGTDVLFKINKRQILFKAQLFANFLVIEPLVFQTGDPNAFVYFHDVTEEGRHILATPFYFHQKDQNAEHALRFNRSPGDTLKERDSMDVQNEQYHAQMMMFLGKEVLPITE</sequence>
<dbReference type="Proteomes" id="UP000321306">
    <property type="component" value="Unassembled WGS sequence"/>
</dbReference>
<accession>A0A511MY78</accession>
<evidence type="ECO:0000313" key="2">
    <source>
        <dbReference type="Proteomes" id="UP000321306"/>
    </source>
</evidence>
<proteinExistence type="predicted"/>
<protein>
    <submittedName>
        <fullName evidence="1">Uncharacterized protein</fullName>
    </submittedName>
</protein>
<dbReference type="EMBL" id="BJXB01000004">
    <property type="protein sequence ID" value="GEM45519.1"/>
    <property type="molecule type" value="Genomic_DNA"/>
</dbReference>
<name>A0A511MY78_DEIC1</name>
<evidence type="ECO:0000313" key="1">
    <source>
        <dbReference type="EMBL" id="GEM45519.1"/>
    </source>
</evidence>
<dbReference type="RefSeq" id="WP_146882975.1">
    <property type="nucleotide sequence ID" value="NZ_BJXB01000004.1"/>
</dbReference>